<gene>
    <name evidence="2" type="ORF">VBRA1451_LOCUS2196</name>
</gene>
<dbReference type="EMBL" id="HBGB01003773">
    <property type="protein sequence ID" value="CAD9047142.1"/>
    <property type="molecule type" value="Transcribed_RNA"/>
</dbReference>
<protein>
    <submittedName>
        <fullName evidence="2">Uncharacterized protein</fullName>
    </submittedName>
</protein>
<name>A0A7S1JLB4_9ALVE</name>
<accession>A0A7S1JLB4</accession>
<reference evidence="2" key="1">
    <citation type="submission" date="2021-01" db="EMBL/GenBank/DDBJ databases">
        <authorList>
            <person name="Corre E."/>
            <person name="Pelletier E."/>
            <person name="Niang G."/>
            <person name="Scheremetjew M."/>
            <person name="Finn R."/>
            <person name="Kale V."/>
            <person name="Holt S."/>
            <person name="Cochrane G."/>
            <person name="Meng A."/>
            <person name="Brown T."/>
            <person name="Cohen L."/>
        </authorList>
    </citation>
    <scope>NUCLEOTIDE SEQUENCE</scope>
    <source>
        <strain evidence="2">CCMP3346</strain>
    </source>
</reference>
<dbReference type="AlphaFoldDB" id="A0A7S1JLB4"/>
<evidence type="ECO:0000313" key="2">
    <source>
        <dbReference type="EMBL" id="CAD9047142.1"/>
    </source>
</evidence>
<evidence type="ECO:0000256" key="1">
    <source>
        <dbReference type="SAM" id="MobiDB-lite"/>
    </source>
</evidence>
<sequence length="161" mass="18262">MAPPNSPPKPFTGELGPSQRSTTYASKFAFVDELWRPQWLKTYASKYAFIDSEFSNAVLPRKLKDVHTPTFEGKDHTTSVGTEVFGEPDSEEDAPGSAPFTWADLPDSPKPHYWQLDLMNTQQIAAAHESLGLAFNHFKSVLLVFCTHDLFFRIDYRNQHL</sequence>
<organism evidence="2">
    <name type="scientific">Vitrella brassicaformis</name>
    <dbReference type="NCBI Taxonomy" id="1169539"/>
    <lineage>
        <taxon>Eukaryota</taxon>
        <taxon>Sar</taxon>
        <taxon>Alveolata</taxon>
        <taxon>Colpodellida</taxon>
        <taxon>Vitrellaceae</taxon>
        <taxon>Vitrella</taxon>
    </lineage>
</organism>
<proteinExistence type="predicted"/>
<feature type="region of interest" description="Disordered" evidence="1">
    <location>
        <begin position="69"/>
        <end position="101"/>
    </location>
</feature>